<dbReference type="EMBL" id="JRYR02000001">
    <property type="protein sequence ID" value="OHX64995.1"/>
    <property type="molecule type" value="Genomic_DNA"/>
</dbReference>
<sequence length="139" mass="16134">MAIFKRWSRKGFAIFNSLKSEIKIAVLNVNMHQNAPVLRVETSVVNYLFDQDDDDKESNEDFDLLTTMVAIHSLDEVGSSDFTLVFDLFKDTLCSTIFNLSKLTRFPIPQFSRIILNDIPYRMGSLCLFHKSKKYYYAD</sequence>
<protein>
    <submittedName>
        <fullName evidence="1">Uncharacterized protein</fullName>
    </submittedName>
</protein>
<organism evidence="1 2">
    <name type="scientific">Flammeovirga pacifica</name>
    <dbReference type="NCBI Taxonomy" id="915059"/>
    <lineage>
        <taxon>Bacteria</taxon>
        <taxon>Pseudomonadati</taxon>
        <taxon>Bacteroidota</taxon>
        <taxon>Cytophagia</taxon>
        <taxon>Cytophagales</taxon>
        <taxon>Flammeovirgaceae</taxon>
        <taxon>Flammeovirga</taxon>
    </lineage>
</organism>
<dbReference type="Proteomes" id="UP000179797">
    <property type="component" value="Unassembled WGS sequence"/>
</dbReference>
<dbReference type="STRING" id="915059.NH26_00835"/>
<reference evidence="1 2" key="1">
    <citation type="journal article" date="2012" name="Int. J. Syst. Evol. Microbiol.">
        <title>Flammeovirga pacifica sp. nov., isolated from deep-sea sediment.</title>
        <authorList>
            <person name="Xu H."/>
            <person name="Fu Y."/>
            <person name="Yang N."/>
            <person name="Ding Z."/>
            <person name="Lai Q."/>
            <person name="Zeng R."/>
        </authorList>
    </citation>
    <scope>NUCLEOTIDE SEQUENCE [LARGE SCALE GENOMIC DNA]</scope>
    <source>
        <strain evidence="2">DSM 24597 / LMG 26175 / WPAGA1</strain>
    </source>
</reference>
<evidence type="ECO:0000313" key="1">
    <source>
        <dbReference type="EMBL" id="OHX64995.1"/>
    </source>
</evidence>
<proteinExistence type="predicted"/>
<dbReference type="AlphaFoldDB" id="A0A1S1YW16"/>
<comment type="caution">
    <text evidence="1">The sequence shown here is derived from an EMBL/GenBank/DDBJ whole genome shotgun (WGS) entry which is preliminary data.</text>
</comment>
<keyword evidence="2" id="KW-1185">Reference proteome</keyword>
<name>A0A1S1YW16_FLAPC</name>
<evidence type="ECO:0000313" key="2">
    <source>
        <dbReference type="Proteomes" id="UP000179797"/>
    </source>
</evidence>
<accession>A0A1S1YW16</accession>
<gene>
    <name evidence="1" type="ORF">NH26_00835</name>
</gene>
<dbReference type="OrthoDB" id="1120304at2"/>
<dbReference type="RefSeq" id="WP_044224397.1">
    <property type="nucleotide sequence ID" value="NZ_JRYR02000001.1"/>
</dbReference>